<evidence type="ECO:0000259" key="1">
    <source>
        <dbReference type="SMART" id="SM00905"/>
    </source>
</evidence>
<dbReference type="InterPro" id="IPR043133">
    <property type="entry name" value="GTP-CH-I_C/QueF"/>
</dbReference>
<keyword evidence="3" id="KW-1185">Reference proteome</keyword>
<evidence type="ECO:0000313" key="3">
    <source>
        <dbReference type="Proteomes" id="UP000426027"/>
    </source>
</evidence>
<dbReference type="AlphaFoldDB" id="A0A6I6GM02"/>
<feature type="domain" description="Dihydroneopterin aldolase/epimerase" evidence="1">
    <location>
        <begin position="1"/>
        <end position="99"/>
    </location>
</feature>
<dbReference type="KEGG" id="fls:GLV81_11905"/>
<dbReference type="Proteomes" id="UP000426027">
    <property type="component" value="Chromosome"/>
</dbReference>
<accession>A0A6I6GM02</accession>
<evidence type="ECO:0000313" key="2">
    <source>
        <dbReference type="EMBL" id="QGW28708.1"/>
    </source>
</evidence>
<dbReference type="Gene3D" id="3.30.1130.10">
    <property type="match status" value="1"/>
</dbReference>
<gene>
    <name evidence="2" type="ORF">GLV81_11905</name>
</gene>
<organism evidence="2 3">
    <name type="scientific">Phnomibacter ginsenosidimutans</name>
    <dbReference type="NCBI Taxonomy" id="2676868"/>
    <lineage>
        <taxon>Bacteria</taxon>
        <taxon>Pseudomonadati</taxon>
        <taxon>Bacteroidota</taxon>
        <taxon>Chitinophagia</taxon>
        <taxon>Chitinophagales</taxon>
        <taxon>Chitinophagaceae</taxon>
        <taxon>Phnomibacter</taxon>
    </lineage>
</organism>
<dbReference type="GO" id="GO:0004150">
    <property type="term" value="F:dihydroneopterin aldolase activity"/>
    <property type="evidence" value="ECO:0007669"/>
    <property type="project" value="InterPro"/>
</dbReference>
<dbReference type="EMBL" id="CP046566">
    <property type="protein sequence ID" value="QGW28708.1"/>
    <property type="molecule type" value="Genomic_DNA"/>
</dbReference>
<dbReference type="SMART" id="SM00905">
    <property type="entry name" value="FolB"/>
    <property type="match status" value="1"/>
</dbReference>
<dbReference type="InterPro" id="IPR006157">
    <property type="entry name" value="FolB_dom"/>
</dbReference>
<dbReference type="SUPFAM" id="SSF55620">
    <property type="entry name" value="Tetrahydrobiopterin biosynthesis enzymes-like"/>
    <property type="match status" value="1"/>
</dbReference>
<sequence>MYKEEQILGNDFVVDVILHFMPAAFPVKELQQTLNYEQVFAIVQQHMNIPTPLLETVVGNIVAQIQQQFPQVKAGMVSIAKMKPPVKGWEGNVVVSFNW</sequence>
<dbReference type="GO" id="GO:0006760">
    <property type="term" value="P:folic acid-containing compound metabolic process"/>
    <property type="evidence" value="ECO:0007669"/>
    <property type="project" value="InterPro"/>
</dbReference>
<proteinExistence type="predicted"/>
<name>A0A6I6GM02_9BACT</name>
<reference evidence="2 3" key="1">
    <citation type="submission" date="2019-11" db="EMBL/GenBank/DDBJ databases">
        <authorList>
            <person name="Im W.T."/>
        </authorList>
    </citation>
    <scope>NUCLEOTIDE SEQUENCE [LARGE SCALE GENOMIC DNA]</scope>
    <source>
        <strain evidence="2 3">SB-02</strain>
    </source>
</reference>
<protein>
    <submittedName>
        <fullName evidence="2">Dihydroneopterin aldolase</fullName>
    </submittedName>
</protein>
<dbReference type="Pfam" id="PF02152">
    <property type="entry name" value="FolB"/>
    <property type="match status" value="1"/>
</dbReference>